<dbReference type="RefSeq" id="WP_214158204.1">
    <property type="nucleotide sequence ID" value="NZ_JAHBAY010000010.1"/>
</dbReference>
<evidence type="ECO:0000313" key="1">
    <source>
        <dbReference type="EMBL" id="MBT0771834.1"/>
    </source>
</evidence>
<accession>A0ABS5TQE8</accession>
<reference evidence="1 2" key="1">
    <citation type="submission" date="2021-05" db="EMBL/GenBank/DDBJ databases">
        <title>Kineosporia and Streptomyces sp. nov. two new marine actinobacteria isolated from Coral.</title>
        <authorList>
            <person name="Buangrab K."/>
            <person name="Sutthacheep M."/>
            <person name="Yeemin T."/>
            <person name="Harunari E."/>
            <person name="Igarashi Y."/>
            <person name="Kanchanasin P."/>
            <person name="Tanasupawat S."/>
            <person name="Phongsopitanun W."/>
        </authorList>
    </citation>
    <scope>NUCLEOTIDE SEQUENCE [LARGE SCALE GENOMIC DNA]</scope>
    <source>
        <strain evidence="1 2">J2-2</strain>
    </source>
</reference>
<keyword evidence="2" id="KW-1185">Reference proteome</keyword>
<organism evidence="1 2">
    <name type="scientific">Kineosporia corallincola</name>
    <dbReference type="NCBI Taxonomy" id="2835133"/>
    <lineage>
        <taxon>Bacteria</taxon>
        <taxon>Bacillati</taxon>
        <taxon>Actinomycetota</taxon>
        <taxon>Actinomycetes</taxon>
        <taxon>Kineosporiales</taxon>
        <taxon>Kineosporiaceae</taxon>
        <taxon>Kineosporia</taxon>
    </lineage>
</organism>
<evidence type="ECO:0000313" key="2">
    <source>
        <dbReference type="Proteomes" id="UP001197247"/>
    </source>
</evidence>
<protein>
    <submittedName>
        <fullName evidence="1">Uncharacterized protein</fullName>
    </submittedName>
</protein>
<comment type="caution">
    <text evidence="1">The sequence shown here is derived from an EMBL/GenBank/DDBJ whole genome shotgun (WGS) entry which is preliminary data.</text>
</comment>
<sequence length="62" mass="7010">MLAYDIEAEIAAAKVRLGYRADEPVDGPTVCAELPDHMHGAFWERQINWWAQINDVDPNAEV</sequence>
<dbReference type="EMBL" id="JAHBAY010000010">
    <property type="protein sequence ID" value="MBT0771834.1"/>
    <property type="molecule type" value="Genomic_DNA"/>
</dbReference>
<name>A0ABS5TQE8_9ACTN</name>
<gene>
    <name evidence="1" type="ORF">KIH74_23030</name>
</gene>
<proteinExistence type="predicted"/>
<dbReference type="Proteomes" id="UP001197247">
    <property type="component" value="Unassembled WGS sequence"/>
</dbReference>